<feature type="domain" description="TLC" evidence="6">
    <location>
        <begin position="67"/>
        <end position="275"/>
    </location>
</feature>
<dbReference type="GO" id="GO:0005783">
    <property type="term" value="C:endoplasmic reticulum"/>
    <property type="evidence" value="ECO:0000318"/>
    <property type="project" value="GO_Central"/>
</dbReference>
<feature type="transmembrane region" description="Helical" evidence="5">
    <location>
        <begin position="79"/>
        <end position="99"/>
    </location>
</feature>
<reference evidence="7" key="2">
    <citation type="journal article" date="2007" name="Science">
        <title>Draft genome sequence of the sexually transmitted pathogen Trichomonas vaginalis.</title>
        <authorList>
            <person name="Carlton J.M."/>
            <person name="Hirt R.P."/>
            <person name="Silva J.C."/>
            <person name="Delcher A.L."/>
            <person name="Schatz M."/>
            <person name="Zhao Q."/>
            <person name="Wortman J.R."/>
            <person name="Bidwell S.L."/>
            <person name="Alsmark U.C.M."/>
            <person name="Besteiro S."/>
            <person name="Sicheritz-Ponten T."/>
            <person name="Noel C.J."/>
            <person name="Dacks J.B."/>
            <person name="Foster P.G."/>
            <person name="Simillion C."/>
            <person name="Van de Peer Y."/>
            <person name="Miranda-Saavedra D."/>
            <person name="Barton G.J."/>
            <person name="Westrop G.D."/>
            <person name="Mueller S."/>
            <person name="Dessi D."/>
            <person name="Fiori P.L."/>
            <person name="Ren Q."/>
            <person name="Paulsen I."/>
            <person name="Zhang H."/>
            <person name="Bastida-Corcuera F.D."/>
            <person name="Simoes-Barbosa A."/>
            <person name="Brown M.T."/>
            <person name="Hayes R.D."/>
            <person name="Mukherjee M."/>
            <person name="Okumura C.Y."/>
            <person name="Schneider R."/>
            <person name="Smith A.J."/>
            <person name="Vanacova S."/>
            <person name="Villalvazo M."/>
            <person name="Haas B.J."/>
            <person name="Pertea M."/>
            <person name="Feldblyum T.V."/>
            <person name="Utterback T.R."/>
            <person name="Shu C.L."/>
            <person name="Osoegawa K."/>
            <person name="de Jong P.J."/>
            <person name="Hrdy I."/>
            <person name="Horvathova L."/>
            <person name="Zubacova Z."/>
            <person name="Dolezal P."/>
            <person name="Malik S.B."/>
            <person name="Logsdon J.M. Jr."/>
            <person name="Henze K."/>
            <person name="Gupta A."/>
            <person name="Wang C.C."/>
            <person name="Dunne R.L."/>
            <person name="Upcroft J.A."/>
            <person name="Upcroft P."/>
            <person name="White O."/>
            <person name="Salzberg S.L."/>
            <person name="Tang P."/>
            <person name="Chiu C.-H."/>
            <person name="Lee Y.-S."/>
            <person name="Embley T.M."/>
            <person name="Coombs G.H."/>
            <person name="Mottram J.C."/>
            <person name="Tachezy J."/>
            <person name="Fraser-Liggett C.M."/>
            <person name="Johnson P.J."/>
        </authorList>
    </citation>
    <scope>NUCLEOTIDE SEQUENCE [LARGE SCALE GENOMIC DNA]</scope>
    <source>
        <strain evidence="7">G3</strain>
    </source>
</reference>
<evidence type="ECO:0000256" key="4">
    <source>
        <dbReference type="ARBA" id="ARBA00023136"/>
    </source>
</evidence>
<protein>
    <submittedName>
        <fullName evidence="7">Longevity assurance protein, putative</fullName>
    </submittedName>
</protein>
<proteinExistence type="predicted"/>
<accession>A2G9H7</accession>
<dbReference type="EMBL" id="DS114712">
    <property type="protein sequence ID" value="EAX86195.1"/>
    <property type="molecule type" value="Genomic_DNA"/>
</dbReference>
<dbReference type="InterPro" id="IPR006634">
    <property type="entry name" value="TLC-dom"/>
</dbReference>
<comment type="subcellular location">
    <subcellularLocation>
        <location evidence="1">Membrane</location>
        <topology evidence="1">Multi-pass membrane protein</topology>
    </subcellularLocation>
</comment>
<feature type="transmembrane region" description="Helical" evidence="5">
    <location>
        <begin position="157"/>
        <end position="181"/>
    </location>
</feature>
<sequence>ECFRINRHSYRKSLILLLDVNTQPAHIHHQSRYTILPGLITAYSVFRWFLVNKVFATLGRLAKVDPKRLYKFSNRCFDLLHYSSSAIIGLIAVLSRPYAKCMFWSYDCADFYMPTEEAFQVTVMEKIYVLIFFCYYIVDVAYIGANTGIALIAIHHVATLSLVFGSIILQAPVVCVIIMILHDVVDVPLYTGKICAYLGYIKIKDFTLVSFAILCTWFRMINYPLVANAAWKNQYREGIIYPVLYRGVAYFLWVLFFCHCCWFYDILKAVLQIVQGNPNAIRDNRSD</sequence>
<feature type="transmembrane region" description="Helical" evidence="5">
    <location>
        <begin position="127"/>
        <end position="145"/>
    </location>
</feature>
<gene>
    <name evidence="7" type="ORF">TVAG_418290</name>
</gene>
<dbReference type="PANTHER" id="PTHR12560:SF0">
    <property type="entry name" value="LD18904P"/>
    <property type="match status" value="1"/>
</dbReference>
<reference evidence="7" key="1">
    <citation type="submission" date="2006-10" db="EMBL/GenBank/DDBJ databases">
        <authorList>
            <person name="Amadeo P."/>
            <person name="Zhao Q."/>
            <person name="Wortman J."/>
            <person name="Fraser-Liggett C."/>
            <person name="Carlton J."/>
        </authorList>
    </citation>
    <scope>NUCLEOTIDE SEQUENCE</scope>
    <source>
        <strain evidence="7">G3</strain>
    </source>
</reference>
<evidence type="ECO:0000256" key="1">
    <source>
        <dbReference type="ARBA" id="ARBA00004141"/>
    </source>
</evidence>
<dbReference type="VEuPathDB" id="TrichDB:TVAG_418290"/>
<evidence type="ECO:0000256" key="3">
    <source>
        <dbReference type="ARBA" id="ARBA00022989"/>
    </source>
</evidence>
<dbReference type="eggNOG" id="KOG1607">
    <property type="taxonomic scope" value="Eukaryota"/>
</dbReference>
<dbReference type="GO" id="GO:0050291">
    <property type="term" value="F:sphingosine N-acyltransferase activity"/>
    <property type="evidence" value="ECO:0000318"/>
    <property type="project" value="GO_Central"/>
</dbReference>
<keyword evidence="4 5" id="KW-0472">Membrane</keyword>
<dbReference type="SMR" id="A2G9H7"/>
<dbReference type="Proteomes" id="UP000001542">
    <property type="component" value="Unassembled WGS sequence"/>
</dbReference>
<dbReference type="SMART" id="SM00724">
    <property type="entry name" value="TLC"/>
    <property type="match status" value="1"/>
</dbReference>
<dbReference type="PANTHER" id="PTHR12560">
    <property type="entry name" value="LONGEVITY ASSURANCE FACTOR 1 LAG1"/>
    <property type="match status" value="1"/>
</dbReference>
<name>A2G9H7_TRIV3</name>
<dbReference type="FunCoup" id="A2G9H7">
    <property type="interactions" value="227"/>
</dbReference>
<evidence type="ECO:0000313" key="8">
    <source>
        <dbReference type="Proteomes" id="UP000001542"/>
    </source>
</evidence>
<evidence type="ECO:0000313" key="7">
    <source>
        <dbReference type="EMBL" id="EAX86195.1"/>
    </source>
</evidence>
<dbReference type="PIRSF" id="PIRSF005225">
    <property type="entry name" value="LAG1_LAC1"/>
    <property type="match status" value="1"/>
</dbReference>
<feature type="transmembrane region" description="Helical" evidence="5">
    <location>
        <begin position="243"/>
        <end position="265"/>
    </location>
</feature>
<evidence type="ECO:0000256" key="5">
    <source>
        <dbReference type="SAM" id="Phobius"/>
    </source>
</evidence>
<dbReference type="Pfam" id="PF03798">
    <property type="entry name" value="TRAM_LAG1_CLN8"/>
    <property type="match status" value="1"/>
</dbReference>
<keyword evidence="3 5" id="KW-1133">Transmembrane helix</keyword>
<dbReference type="GO" id="GO:0016020">
    <property type="term" value="C:membrane"/>
    <property type="evidence" value="ECO:0007669"/>
    <property type="project" value="UniProtKB-SubCell"/>
</dbReference>
<keyword evidence="2 5" id="KW-0812">Transmembrane</keyword>
<evidence type="ECO:0000256" key="2">
    <source>
        <dbReference type="ARBA" id="ARBA00022692"/>
    </source>
</evidence>
<dbReference type="GO" id="GO:0046513">
    <property type="term" value="P:ceramide biosynthetic process"/>
    <property type="evidence" value="ECO:0000318"/>
    <property type="project" value="GO_Central"/>
</dbReference>
<dbReference type="InParanoid" id="A2G9H7"/>
<feature type="non-terminal residue" evidence="7">
    <location>
        <position position="1"/>
    </location>
</feature>
<dbReference type="OrthoDB" id="537032at2759"/>
<dbReference type="AlphaFoldDB" id="A2G9H7"/>
<organism evidence="7 8">
    <name type="scientific">Trichomonas vaginalis (strain ATCC PRA-98 / G3)</name>
    <dbReference type="NCBI Taxonomy" id="412133"/>
    <lineage>
        <taxon>Eukaryota</taxon>
        <taxon>Metamonada</taxon>
        <taxon>Parabasalia</taxon>
        <taxon>Trichomonadida</taxon>
        <taxon>Trichomonadidae</taxon>
        <taxon>Trichomonas</taxon>
    </lineage>
</organism>
<dbReference type="InterPro" id="IPR016439">
    <property type="entry name" value="Lag1/Lac1-like"/>
</dbReference>
<dbReference type="VEuPathDB" id="TrichDB:TVAGG3_0514760"/>
<keyword evidence="8" id="KW-1185">Reference proteome</keyword>
<evidence type="ECO:0000259" key="6">
    <source>
        <dbReference type="SMART" id="SM00724"/>
    </source>
</evidence>
<dbReference type="STRING" id="5722.A2G9H7"/>